<evidence type="ECO:0000313" key="5">
    <source>
        <dbReference type="EMBL" id="PXW57357.1"/>
    </source>
</evidence>
<dbReference type="OrthoDB" id="9802802at2"/>
<dbReference type="RefSeq" id="WP_110375936.1">
    <property type="nucleotide sequence ID" value="NZ_CAKNFM010000006.1"/>
</dbReference>
<feature type="DNA-binding region" description="H-T-H motif" evidence="4">
    <location>
        <begin position="27"/>
        <end position="46"/>
    </location>
</feature>
<dbReference type="PANTHER" id="PTHR30055">
    <property type="entry name" value="HTH-TYPE TRANSCRIPTIONAL REGULATOR RUTR"/>
    <property type="match status" value="1"/>
</dbReference>
<dbReference type="GO" id="GO:0003700">
    <property type="term" value="F:DNA-binding transcription factor activity"/>
    <property type="evidence" value="ECO:0007669"/>
    <property type="project" value="TreeGrafter"/>
</dbReference>
<evidence type="ECO:0000313" key="6">
    <source>
        <dbReference type="Proteomes" id="UP000248021"/>
    </source>
</evidence>
<keyword evidence="6" id="KW-1185">Reference proteome</keyword>
<dbReference type="GO" id="GO:0000976">
    <property type="term" value="F:transcription cis-regulatory region binding"/>
    <property type="evidence" value="ECO:0007669"/>
    <property type="project" value="TreeGrafter"/>
</dbReference>
<dbReference type="Proteomes" id="UP000248021">
    <property type="component" value="Unassembled WGS sequence"/>
</dbReference>
<dbReference type="InterPro" id="IPR023772">
    <property type="entry name" value="DNA-bd_HTH_TetR-type_CS"/>
</dbReference>
<dbReference type="InterPro" id="IPR036271">
    <property type="entry name" value="Tet_transcr_reg_TetR-rel_C_sf"/>
</dbReference>
<accession>A0A2V3U477</accession>
<organism evidence="5 6">
    <name type="scientific">Chelatococcus asaccharovorans</name>
    <dbReference type="NCBI Taxonomy" id="28210"/>
    <lineage>
        <taxon>Bacteria</taxon>
        <taxon>Pseudomonadati</taxon>
        <taxon>Pseudomonadota</taxon>
        <taxon>Alphaproteobacteria</taxon>
        <taxon>Hyphomicrobiales</taxon>
        <taxon>Chelatococcaceae</taxon>
        <taxon>Chelatococcus</taxon>
    </lineage>
</organism>
<keyword evidence="1" id="KW-0805">Transcription regulation</keyword>
<evidence type="ECO:0000256" key="1">
    <source>
        <dbReference type="ARBA" id="ARBA00023015"/>
    </source>
</evidence>
<dbReference type="InterPro" id="IPR050109">
    <property type="entry name" value="HTH-type_TetR-like_transc_reg"/>
</dbReference>
<keyword evidence="3" id="KW-0804">Transcription</keyword>
<evidence type="ECO:0000256" key="3">
    <source>
        <dbReference type="ARBA" id="ARBA00023163"/>
    </source>
</evidence>
<protein>
    <submittedName>
        <fullName evidence="5">TetR family transcriptional regulator</fullName>
    </submittedName>
</protein>
<dbReference type="InterPro" id="IPR009057">
    <property type="entry name" value="Homeodomain-like_sf"/>
</dbReference>
<dbReference type="InterPro" id="IPR001647">
    <property type="entry name" value="HTH_TetR"/>
</dbReference>
<evidence type="ECO:0000256" key="2">
    <source>
        <dbReference type="ARBA" id="ARBA00023125"/>
    </source>
</evidence>
<name>A0A2V3U477_9HYPH</name>
<sequence length="191" mass="21367">MDLAPDKRERILAAAAKLIVQNGLHCSMSAIADEAGVATGSLYNYFSSKEDLVRGVYSRIAETMTERLSVPAEPGMSHAARIQHYIADYIDFVWEDALRARLFDYLDNTPLITEDEAKAIFGPFVDHASVMLEEARRAGAVIDMPVRLMASFVRGAIRNTLKRRRTDPRPLTEHERSQIASMCWQSIAAPQ</sequence>
<dbReference type="PROSITE" id="PS01081">
    <property type="entry name" value="HTH_TETR_1"/>
    <property type="match status" value="1"/>
</dbReference>
<dbReference type="Pfam" id="PF00440">
    <property type="entry name" value="TetR_N"/>
    <property type="match status" value="1"/>
</dbReference>
<dbReference type="SUPFAM" id="SSF48498">
    <property type="entry name" value="Tetracyclin repressor-like, C-terminal domain"/>
    <property type="match status" value="1"/>
</dbReference>
<gene>
    <name evidence="5" type="ORF">C7450_107398</name>
</gene>
<comment type="caution">
    <text evidence="5">The sequence shown here is derived from an EMBL/GenBank/DDBJ whole genome shotgun (WGS) entry which is preliminary data.</text>
</comment>
<dbReference type="SUPFAM" id="SSF46689">
    <property type="entry name" value="Homeodomain-like"/>
    <property type="match status" value="1"/>
</dbReference>
<proteinExistence type="predicted"/>
<dbReference type="PANTHER" id="PTHR30055:SF234">
    <property type="entry name" value="HTH-TYPE TRANSCRIPTIONAL REGULATOR BETI"/>
    <property type="match status" value="1"/>
</dbReference>
<evidence type="ECO:0000256" key="4">
    <source>
        <dbReference type="PROSITE-ProRule" id="PRU00335"/>
    </source>
</evidence>
<keyword evidence="2 4" id="KW-0238">DNA-binding</keyword>
<reference evidence="5 6" key="1">
    <citation type="submission" date="2018-05" db="EMBL/GenBank/DDBJ databases">
        <title>Genomic Encyclopedia of Type Strains, Phase IV (KMG-IV): sequencing the most valuable type-strain genomes for metagenomic binning, comparative biology and taxonomic classification.</title>
        <authorList>
            <person name="Goeker M."/>
        </authorList>
    </citation>
    <scope>NUCLEOTIDE SEQUENCE [LARGE SCALE GENOMIC DNA]</scope>
    <source>
        <strain evidence="5 6">DSM 6462</strain>
    </source>
</reference>
<dbReference type="AlphaFoldDB" id="A0A2V3U477"/>
<dbReference type="PRINTS" id="PR00455">
    <property type="entry name" value="HTHTETR"/>
</dbReference>
<dbReference type="PROSITE" id="PS50977">
    <property type="entry name" value="HTH_TETR_2"/>
    <property type="match status" value="1"/>
</dbReference>
<dbReference type="EMBL" id="QJJK01000007">
    <property type="protein sequence ID" value="PXW57357.1"/>
    <property type="molecule type" value="Genomic_DNA"/>
</dbReference>
<dbReference type="Gene3D" id="1.10.357.10">
    <property type="entry name" value="Tetracycline Repressor, domain 2"/>
    <property type="match status" value="1"/>
</dbReference>